<accession>I4AF60</accession>
<organism evidence="1 2">
    <name type="scientific">Bernardetia litoralis (strain ATCC 23117 / DSM 6794 / NBRC 15988 / NCIMB 1366 / Fx l1 / Sio-4)</name>
    <name type="common">Flexibacter litoralis</name>
    <dbReference type="NCBI Taxonomy" id="880071"/>
    <lineage>
        <taxon>Bacteria</taxon>
        <taxon>Pseudomonadati</taxon>
        <taxon>Bacteroidota</taxon>
        <taxon>Cytophagia</taxon>
        <taxon>Cytophagales</taxon>
        <taxon>Bernardetiaceae</taxon>
        <taxon>Bernardetia</taxon>
    </lineage>
</organism>
<dbReference type="RefSeq" id="WP_014796063.1">
    <property type="nucleotide sequence ID" value="NC_018018.1"/>
</dbReference>
<dbReference type="AlphaFoldDB" id="I4AF60"/>
<dbReference type="PATRIC" id="fig|880071.3.peg.90"/>
<proteinExistence type="predicted"/>
<dbReference type="OrthoDB" id="1046333at2"/>
<dbReference type="HOGENOM" id="CLU_1259877_0_0_10"/>
<gene>
    <name evidence="1" type="ordered locus">Fleli_0090</name>
</gene>
<evidence type="ECO:0000313" key="1">
    <source>
        <dbReference type="EMBL" id="AFM02595.1"/>
    </source>
</evidence>
<dbReference type="KEGG" id="fli:Fleli_0090"/>
<name>I4AF60_BERLS</name>
<sequence length="219" mass="25900">MSFLKKIFSSKQKIKALPHDIAKERGVKKIVENDHLEPVKSIFSMMDWKKEYYIKLKEILFEGLSDSPLLRLQVFPSWGTESILQIEFDRKEKQHYLIYHESEKNISHLEEGETTEVYKYKKIIQDRDVKLVEKIFEAAIFQTRYSQSPSIMTDGMRYFFSVRYRVGQVTSPYEETNMGKLVRLGYSLMDLAKNENTDIILNESIMKSVEYLTKNLLDE</sequence>
<evidence type="ECO:0000313" key="2">
    <source>
        <dbReference type="Proteomes" id="UP000006054"/>
    </source>
</evidence>
<dbReference type="EMBL" id="CP003345">
    <property type="protein sequence ID" value="AFM02595.1"/>
    <property type="molecule type" value="Genomic_DNA"/>
</dbReference>
<keyword evidence="2" id="KW-1185">Reference proteome</keyword>
<dbReference type="Proteomes" id="UP000006054">
    <property type="component" value="Chromosome"/>
</dbReference>
<protein>
    <submittedName>
        <fullName evidence="1">Uncharacterized protein</fullName>
    </submittedName>
</protein>
<reference evidence="2" key="1">
    <citation type="submission" date="2012-06" db="EMBL/GenBank/DDBJ databases">
        <title>The complete genome of Flexibacter litoralis DSM 6794.</title>
        <authorList>
            <person name="Lucas S."/>
            <person name="Copeland A."/>
            <person name="Lapidus A."/>
            <person name="Glavina del Rio T."/>
            <person name="Dalin E."/>
            <person name="Tice H."/>
            <person name="Bruce D."/>
            <person name="Goodwin L."/>
            <person name="Pitluck S."/>
            <person name="Peters L."/>
            <person name="Ovchinnikova G."/>
            <person name="Lu M."/>
            <person name="Kyrpides N."/>
            <person name="Mavromatis K."/>
            <person name="Ivanova N."/>
            <person name="Brettin T."/>
            <person name="Detter J.C."/>
            <person name="Han C."/>
            <person name="Larimer F."/>
            <person name="Land M."/>
            <person name="Hauser L."/>
            <person name="Markowitz V."/>
            <person name="Cheng J.-F."/>
            <person name="Hugenholtz P."/>
            <person name="Woyke T."/>
            <person name="Wu D."/>
            <person name="Spring S."/>
            <person name="Lang E."/>
            <person name="Kopitz M."/>
            <person name="Brambilla E."/>
            <person name="Klenk H.-P."/>
            <person name="Eisen J.A."/>
        </authorList>
    </citation>
    <scope>NUCLEOTIDE SEQUENCE [LARGE SCALE GENOMIC DNA]</scope>
    <source>
        <strain evidence="2">ATCC 23117 / DSM 6794 / NBRC 15988 / NCIMB 1366 / Sio-4</strain>
    </source>
</reference>